<dbReference type="SMART" id="SM00179">
    <property type="entry name" value="EGF_CA"/>
    <property type="match status" value="4"/>
</dbReference>
<dbReference type="FunFam" id="2.60.120.200:FF:000089">
    <property type="entry name" value="growth arrest-specific protein 6"/>
    <property type="match status" value="1"/>
</dbReference>
<feature type="region of interest" description="Disordered" evidence="19">
    <location>
        <begin position="26"/>
        <end position="50"/>
    </location>
</feature>
<keyword evidence="10" id="KW-0106">Calcium</keyword>
<dbReference type="InterPro" id="IPR026823">
    <property type="entry name" value="cEGF"/>
</dbReference>
<evidence type="ECO:0000256" key="19">
    <source>
        <dbReference type="SAM" id="MobiDB-lite"/>
    </source>
</evidence>
<dbReference type="Gene3D" id="2.10.25.10">
    <property type="entry name" value="Laminin"/>
    <property type="match status" value="4"/>
</dbReference>
<dbReference type="CDD" id="cd00054">
    <property type="entry name" value="EGF_CA"/>
    <property type="match status" value="2"/>
</dbReference>
<evidence type="ECO:0000256" key="2">
    <source>
        <dbReference type="ARBA" id="ARBA00022479"/>
    </source>
</evidence>
<dbReference type="SUPFAM" id="SSF57630">
    <property type="entry name" value="GLA-domain"/>
    <property type="match status" value="1"/>
</dbReference>
<dbReference type="InterPro" id="IPR000152">
    <property type="entry name" value="EGF-type_Asp/Asn_hydroxyl_site"/>
</dbReference>
<dbReference type="FunFam" id="4.10.740.10:FF:000001">
    <property type="entry name" value="vitamin K-dependent protein S"/>
    <property type="match status" value="1"/>
</dbReference>
<feature type="disulfide bond" evidence="17">
    <location>
        <begin position="224"/>
        <end position="241"/>
    </location>
</feature>
<feature type="domain" description="EGF-like" evidence="21">
    <location>
        <begin position="215"/>
        <end position="253"/>
    </location>
</feature>
<keyword evidence="24" id="KW-1185">Reference proteome</keyword>
<dbReference type="CDD" id="cd00110">
    <property type="entry name" value="LamG"/>
    <property type="match status" value="2"/>
</dbReference>
<dbReference type="PRINTS" id="PR00001">
    <property type="entry name" value="GLABLOOD"/>
</dbReference>
<dbReference type="FunFam" id="2.10.25.10:FF:000119">
    <property type="entry name" value="vitamin K-dependent protein S"/>
    <property type="match status" value="1"/>
</dbReference>
<evidence type="ECO:0000259" key="20">
    <source>
        <dbReference type="PROSITE" id="PS50025"/>
    </source>
</evidence>
<comment type="subunit">
    <text evidence="14">Heterodimer and heterotetramer with AXL.</text>
</comment>
<feature type="domain" description="Laminin G" evidence="20">
    <location>
        <begin position="767"/>
        <end position="958"/>
    </location>
</feature>
<dbReference type="Proteomes" id="UP001488838">
    <property type="component" value="Unassembled WGS sequence"/>
</dbReference>
<comment type="subcellular location">
    <subcellularLocation>
        <location evidence="1">Secreted</location>
    </subcellularLocation>
</comment>
<dbReference type="InterPro" id="IPR035972">
    <property type="entry name" value="GLA-like_dom_SF"/>
</dbReference>
<dbReference type="PROSITE" id="PS00022">
    <property type="entry name" value="EGF_1"/>
    <property type="match status" value="1"/>
</dbReference>
<evidence type="ECO:0000256" key="17">
    <source>
        <dbReference type="PROSITE-ProRule" id="PRU00076"/>
    </source>
</evidence>
<dbReference type="PROSITE" id="PS01186">
    <property type="entry name" value="EGF_2"/>
    <property type="match status" value="3"/>
</dbReference>
<feature type="domain" description="Gla" evidence="22">
    <location>
        <begin position="147"/>
        <end position="193"/>
    </location>
</feature>
<feature type="non-terminal residue" evidence="23">
    <location>
        <position position="1"/>
    </location>
</feature>
<dbReference type="PROSITE" id="PS01187">
    <property type="entry name" value="EGF_CA"/>
    <property type="match status" value="2"/>
</dbReference>
<reference evidence="23 24" key="1">
    <citation type="journal article" date="2023" name="bioRxiv">
        <title>Conserved and derived expression patterns and positive selection on dental genes reveal complex evolutionary context of ever-growing rodent molars.</title>
        <authorList>
            <person name="Calamari Z.T."/>
            <person name="Song A."/>
            <person name="Cohen E."/>
            <person name="Akter M."/>
            <person name="Roy R.D."/>
            <person name="Hallikas O."/>
            <person name="Christensen M.M."/>
            <person name="Li P."/>
            <person name="Marangoni P."/>
            <person name="Jernvall J."/>
            <person name="Klein O.D."/>
        </authorList>
    </citation>
    <scope>NUCLEOTIDE SEQUENCE [LARGE SCALE GENOMIC DNA]</scope>
    <source>
        <strain evidence="23">V071</strain>
    </source>
</reference>
<dbReference type="GO" id="GO:0050878">
    <property type="term" value="P:regulation of body fluid levels"/>
    <property type="evidence" value="ECO:0007669"/>
    <property type="project" value="UniProtKB-ARBA"/>
</dbReference>
<feature type="disulfide bond" evidence="18">
    <location>
        <begin position="931"/>
        <end position="958"/>
    </location>
</feature>
<dbReference type="PANTHER" id="PTHR24040:SF14">
    <property type="entry name" value="GROWTH ARREST-SPECIFIC PROTEIN 6"/>
    <property type="match status" value="1"/>
</dbReference>
<evidence type="ECO:0000256" key="5">
    <source>
        <dbReference type="ARBA" id="ARBA00022553"/>
    </source>
</evidence>
<feature type="disulfide bond" evidence="17">
    <location>
        <begin position="243"/>
        <end position="252"/>
    </location>
</feature>
<dbReference type="InterPro" id="IPR001881">
    <property type="entry name" value="EGF-like_Ca-bd_dom"/>
</dbReference>
<gene>
    <name evidence="23" type="ORF">U0070_007737</name>
</gene>
<accession>A0AAW0I051</accession>
<organism evidence="23 24">
    <name type="scientific">Myodes glareolus</name>
    <name type="common">Bank vole</name>
    <name type="synonym">Clethrionomys glareolus</name>
    <dbReference type="NCBI Taxonomy" id="447135"/>
    <lineage>
        <taxon>Eukaryota</taxon>
        <taxon>Metazoa</taxon>
        <taxon>Chordata</taxon>
        <taxon>Craniata</taxon>
        <taxon>Vertebrata</taxon>
        <taxon>Euteleostomi</taxon>
        <taxon>Mammalia</taxon>
        <taxon>Eutheria</taxon>
        <taxon>Euarchontoglires</taxon>
        <taxon>Glires</taxon>
        <taxon>Rodentia</taxon>
        <taxon>Myomorpha</taxon>
        <taxon>Muroidea</taxon>
        <taxon>Cricetidae</taxon>
        <taxon>Arvicolinae</taxon>
        <taxon>Myodes</taxon>
    </lineage>
</organism>
<dbReference type="EMBL" id="JBBHLL010000265">
    <property type="protein sequence ID" value="KAK7807676.1"/>
    <property type="molecule type" value="Genomic_DNA"/>
</dbReference>
<dbReference type="InterPro" id="IPR018097">
    <property type="entry name" value="EGF_Ca-bd_CS"/>
</dbReference>
<dbReference type="SUPFAM" id="SSF57196">
    <property type="entry name" value="EGF/Laminin"/>
    <property type="match status" value="1"/>
</dbReference>
<dbReference type="PROSITE" id="PS50998">
    <property type="entry name" value="GLA_2"/>
    <property type="match status" value="1"/>
</dbReference>
<evidence type="ECO:0000256" key="7">
    <source>
        <dbReference type="ARBA" id="ARBA00022723"/>
    </source>
</evidence>
<dbReference type="SMART" id="SM00069">
    <property type="entry name" value="GLA"/>
    <property type="match status" value="1"/>
</dbReference>
<keyword evidence="12" id="KW-0325">Glycoprotein</keyword>
<keyword evidence="8" id="KW-0732">Signal</keyword>
<evidence type="ECO:0000256" key="13">
    <source>
        <dbReference type="ARBA" id="ARBA00058789"/>
    </source>
</evidence>
<dbReference type="SUPFAM" id="SSF49899">
    <property type="entry name" value="Concanavalin A-like lectins/glucanases"/>
    <property type="match status" value="2"/>
</dbReference>
<comment type="caution">
    <text evidence="23">The sequence shown here is derived from an EMBL/GenBank/DDBJ whole genome shotgun (WGS) entry which is preliminary data.</text>
</comment>
<evidence type="ECO:0000256" key="8">
    <source>
        <dbReference type="ARBA" id="ARBA00022729"/>
    </source>
</evidence>
<keyword evidence="5" id="KW-0597">Phosphoprotein</keyword>
<dbReference type="FunFam" id="2.10.25.10:FF:000528">
    <property type="entry name" value="Growth arrest-specific protein 6"/>
    <property type="match status" value="1"/>
</dbReference>
<dbReference type="GO" id="GO:0051897">
    <property type="term" value="P:positive regulation of phosphatidylinositol 3-kinase/protein kinase B signal transduction"/>
    <property type="evidence" value="ECO:0007669"/>
    <property type="project" value="UniProtKB-ARBA"/>
</dbReference>
<evidence type="ECO:0000256" key="12">
    <source>
        <dbReference type="ARBA" id="ARBA00023180"/>
    </source>
</evidence>
<dbReference type="InterPro" id="IPR051145">
    <property type="entry name" value="GAS-SHBG-PROS"/>
</dbReference>
<dbReference type="PROSITE" id="PS00011">
    <property type="entry name" value="GLA_1"/>
    <property type="match status" value="1"/>
</dbReference>
<dbReference type="Gene3D" id="4.10.740.10">
    <property type="entry name" value="Coagulation Factor IX"/>
    <property type="match status" value="1"/>
</dbReference>
<dbReference type="InterPro" id="IPR009030">
    <property type="entry name" value="Growth_fac_rcpt_cys_sf"/>
</dbReference>
<evidence type="ECO:0000256" key="14">
    <source>
        <dbReference type="ARBA" id="ARBA00062464"/>
    </source>
</evidence>
<dbReference type="GO" id="GO:0005509">
    <property type="term" value="F:calcium ion binding"/>
    <property type="evidence" value="ECO:0007669"/>
    <property type="project" value="InterPro"/>
</dbReference>
<dbReference type="AlphaFoldDB" id="A0AAW0I051"/>
<keyword evidence="4 17" id="KW-0245">EGF-like domain</keyword>
<dbReference type="PANTHER" id="PTHR24040">
    <property type="entry name" value="LAMININ G-LIKE DOMAIN-CONTAINING PROTEIN"/>
    <property type="match status" value="1"/>
</dbReference>
<evidence type="ECO:0000259" key="22">
    <source>
        <dbReference type="PROSITE" id="PS50998"/>
    </source>
</evidence>
<dbReference type="PROSITE" id="PS50025">
    <property type="entry name" value="LAM_G_DOMAIN"/>
    <property type="match status" value="2"/>
</dbReference>
<feature type="domain" description="EGF-like" evidence="21">
    <location>
        <begin position="255"/>
        <end position="295"/>
    </location>
</feature>
<evidence type="ECO:0000313" key="24">
    <source>
        <dbReference type="Proteomes" id="UP001488838"/>
    </source>
</evidence>
<sequence length="966" mass="106157">HSTPGRQRNFLEHTGVELVSQTCLTQLGPAPKGPAPFRLGPARPPPSHAPIRSLLLGPEPQRALAAALLPPPGCDLHCRLARMTGSPVPRHPRLASTSRGLAMPPPPGPVAALGTALLLLLLASESSHTVLLRAREAAQFLRPRQRRAYQVFEEAKQGHLERECVEEVCTKEEAREVFENDPETEYFYPRYQECLRKYGKPEDKNPNFPPCVQNLPDQCTPNPCDKKGTQLCQDLMGNFFCLCKAGWEGRLCNKDVNECGQKNGGCSQVCQNKPGSFQCACHSGFSLASDGRNCQDIDECTNSNTCGDARCKNLPGSYSCLCDKGYTYSSQEKTCQDVDECQQGRCEQTCVNSPGSYTCHCDGRGGLKLSPDMDTCEDILPCVPFTMAKSVKSLYLGRMFSGTPVIRLRFKRLQPTRLLAEFDFRTFDPEGVLFFAGGRSDSTWIVLGLRAGRLELQLRYNGVGRITSSGPIINHGMWQTISVEELERNLVIKVNKDAVMKIAVAGELFQLERGLYHLNLTVGGIPFKENDLVQPINPRLDGCMRSWNWLNGEDSAIQETVKANTKMQCFSVTERGSFFPGNAFAFFSLNYMSSLLAHKLGQGSAGKARPSSQDKYLNFIELAMEEVDMVQWLESGKMGRPGVGVTWKKIQKVNTGWTCSNAFSNSQTCVRPSLASDFMRLSNQRQKEHEDRKASLYHPWKGPCGRHSGPDGEKAGRGLVKVCSVVAPWEDTRNLQPPVTRDDPGSRRGPLPGCAELSLVALRSESPLTVLTLASLLLVLPSRTSLDVGTETTWKVEVVARIRPATDTGVLLALVGDNHVVPLSVALVDYHSTKKLKKQLVVLAVEDVALALMEIKVCDSQEHVVTVSLRDGEATLEVDGTKGQSEVSAAQLQERLDVLEKHLQGTLLTFVGGLPDVPVTSAPVTAFYRGCMTLEVNQKVLDLDEASYKHSDITSHSCPPVEHATL</sequence>
<dbReference type="Pfam" id="PF02210">
    <property type="entry name" value="Laminin_G_2"/>
    <property type="match status" value="1"/>
</dbReference>
<evidence type="ECO:0000256" key="9">
    <source>
        <dbReference type="ARBA" id="ARBA00022737"/>
    </source>
</evidence>
<proteinExistence type="predicted"/>
<keyword evidence="7" id="KW-0479">Metal-binding</keyword>
<evidence type="ECO:0000256" key="3">
    <source>
        <dbReference type="ARBA" id="ARBA00022525"/>
    </source>
</evidence>
<dbReference type="Pfam" id="PF12662">
    <property type="entry name" value="cEGF"/>
    <property type="match status" value="2"/>
</dbReference>
<evidence type="ECO:0000259" key="21">
    <source>
        <dbReference type="PROSITE" id="PS50026"/>
    </source>
</evidence>
<dbReference type="Gene3D" id="2.60.120.200">
    <property type="match status" value="2"/>
</dbReference>
<comment type="function">
    <text evidence="13">Ligand for tyrosine-protein kinase receptors AXL, TYRO3 and MER whose signaling is implicated in cell growth and survival, cell adhesion and cell migration. GAS6/AXL signaling plays a role in various processes such as endothelial cell survival during acidification by preventing apoptosis, optimal cytokine signaling during human natural killer cell development, hepatic regeneration, gonadotropin-releasing hormone neuron survival and migration, platelet activation, or regulation of thrombotic responses.</text>
</comment>
<dbReference type="Pfam" id="PF00054">
    <property type="entry name" value="Laminin_G_1"/>
    <property type="match status" value="1"/>
</dbReference>
<dbReference type="SUPFAM" id="SSF57184">
    <property type="entry name" value="Growth factor receptor domain"/>
    <property type="match status" value="1"/>
</dbReference>
<dbReference type="InterPro" id="IPR013320">
    <property type="entry name" value="ConA-like_dom_sf"/>
</dbReference>
<dbReference type="GO" id="GO:0048018">
    <property type="term" value="F:receptor ligand activity"/>
    <property type="evidence" value="ECO:0007669"/>
    <property type="project" value="TreeGrafter"/>
</dbReference>
<evidence type="ECO:0000256" key="10">
    <source>
        <dbReference type="ARBA" id="ARBA00022837"/>
    </source>
</evidence>
<name>A0AAW0I051_MYOGA</name>
<evidence type="ECO:0000256" key="15">
    <source>
        <dbReference type="ARBA" id="ARBA00071533"/>
    </source>
</evidence>
<protein>
    <recommendedName>
        <fullName evidence="15">Growth arrest-specific protein 6</fullName>
    </recommendedName>
    <alternativeName>
        <fullName evidence="16">AXL receptor tyrosine kinase ligand</fullName>
    </alternativeName>
</protein>
<dbReference type="SMART" id="SM00181">
    <property type="entry name" value="EGF"/>
    <property type="match status" value="4"/>
</dbReference>
<dbReference type="FunFam" id="2.10.25.10:FF:000240">
    <property type="entry name" value="Vitamin K-dependent protein S"/>
    <property type="match status" value="1"/>
</dbReference>
<comment type="caution">
    <text evidence="17">Lacks conserved residue(s) required for the propagation of feature annotation.</text>
</comment>
<feature type="domain" description="EGF-like" evidence="21">
    <location>
        <begin position="296"/>
        <end position="336"/>
    </location>
</feature>
<evidence type="ECO:0000256" key="11">
    <source>
        <dbReference type="ARBA" id="ARBA00023157"/>
    </source>
</evidence>
<dbReference type="PROSITE" id="PS00010">
    <property type="entry name" value="ASX_HYDROXYL"/>
    <property type="match status" value="4"/>
</dbReference>
<feature type="domain" description="Laminin G" evidence="20">
    <location>
        <begin position="397"/>
        <end position="569"/>
    </location>
</feature>
<keyword evidence="3" id="KW-0964">Secreted</keyword>
<dbReference type="PROSITE" id="PS50026">
    <property type="entry name" value="EGF_3"/>
    <property type="match status" value="3"/>
</dbReference>
<dbReference type="SMART" id="SM00282">
    <property type="entry name" value="LamG"/>
    <property type="match status" value="2"/>
</dbReference>
<dbReference type="InterPro" id="IPR000294">
    <property type="entry name" value="GLA_domain"/>
</dbReference>
<keyword evidence="9" id="KW-0677">Repeat</keyword>
<evidence type="ECO:0000256" key="4">
    <source>
        <dbReference type="ARBA" id="ARBA00022536"/>
    </source>
</evidence>
<evidence type="ECO:0000256" key="6">
    <source>
        <dbReference type="ARBA" id="ARBA00022604"/>
    </source>
</evidence>
<keyword evidence="11 17" id="KW-1015">Disulfide bond</keyword>
<evidence type="ECO:0000256" key="16">
    <source>
        <dbReference type="ARBA" id="ARBA00080741"/>
    </source>
</evidence>
<evidence type="ECO:0000256" key="1">
    <source>
        <dbReference type="ARBA" id="ARBA00004613"/>
    </source>
</evidence>
<dbReference type="InterPro" id="IPR001791">
    <property type="entry name" value="Laminin_G"/>
</dbReference>
<evidence type="ECO:0000256" key="18">
    <source>
        <dbReference type="PROSITE-ProRule" id="PRU00122"/>
    </source>
</evidence>
<evidence type="ECO:0000313" key="23">
    <source>
        <dbReference type="EMBL" id="KAK7807676.1"/>
    </source>
</evidence>
<dbReference type="InterPro" id="IPR000742">
    <property type="entry name" value="EGF"/>
</dbReference>
<dbReference type="GO" id="GO:0005615">
    <property type="term" value="C:extracellular space"/>
    <property type="evidence" value="ECO:0007669"/>
    <property type="project" value="UniProtKB-ARBA"/>
</dbReference>
<dbReference type="Pfam" id="PF00594">
    <property type="entry name" value="Gla"/>
    <property type="match status" value="1"/>
</dbReference>
<dbReference type="InterPro" id="IPR017857">
    <property type="entry name" value="Coagulation_fac-like_Gla_dom"/>
</dbReference>
<keyword evidence="2" id="KW-0301">Gamma-carboxyglutamic acid</keyword>
<keyword evidence="6" id="KW-0341">Growth regulation</keyword>